<dbReference type="GO" id="GO:0004497">
    <property type="term" value="F:monooxygenase activity"/>
    <property type="evidence" value="ECO:0007669"/>
    <property type="project" value="UniProtKB-KW"/>
</dbReference>
<dbReference type="InterPro" id="IPR050121">
    <property type="entry name" value="Cytochrome_P450_monoxygenase"/>
</dbReference>
<comment type="pathway">
    <text evidence="2">Secondary metabolite biosynthesis.</text>
</comment>
<keyword evidence="8" id="KW-0503">Monooxygenase</keyword>
<dbReference type="EMBL" id="JAQIZZ010000006">
    <property type="protein sequence ID" value="KAJ5538491.1"/>
    <property type="molecule type" value="Genomic_DNA"/>
</dbReference>
<protein>
    <recommendedName>
        <fullName evidence="13">Sterigmatocystin biosynthesis P450 monooxygenase stcS</fullName>
    </recommendedName>
</protein>
<evidence type="ECO:0000256" key="5">
    <source>
        <dbReference type="ARBA" id="ARBA00022723"/>
    </source>
</evidence>
<dbReference type="PRINTS" id="PR00385">
    <property type="entry name" value="P450"/>
</dbReference>
<dbReference type="PANTHER" id="PTHR24305:SF107">
    <property type="entry name" value="P450, PUTATIVE (EUROFUNG)-RELATED"/>
    <property type="match status" value="1"/>
</dbReference>
<dbReference type="SUPFAM" id="SSF48264">
    <property type="entry name" value="Cytochrome P450"/>
    <property type="match status" value="1"/>
</dbReference>
<proteinExistence type="inferred from homology"/>
<dbReference type="Gene3D" id="1.10.630.10">
    <property type="entry name" value="Cytochrome P450"/>
    <property type="match status" value="1"/>
</dbReference>
<feature type="chain" id="PRO_5041921934" description="Sterigmatocystin biosynthesis P450 monooxygenase stcS" evidence="10">
    <location>
        <begin position="23"/>
        <end position="565"/>
    </location>
</feature>
<keyword evidence="12" id="KW-1185">Reference proteome</keyword>
<dbReference type="GO" id="GO:0043386">
    <property type="term" value="P:mycotoxin biosynthetic process"/>
    <property type="evidence" value="ECO:0007669"/>
    <property type="project" value="UniProtKB-ARBA"/>
</dbReference>
<dbReference type="AlphaFoldDB" id="A0AAD6CWD4"/>
<evidence type="ECO:0000313" key="11">
    <source>
        <dbReference type="EMBL" id="KAJ5538491.1"/>
    </source>
</evidence>
<reference evidence="11 12" key="1">
    <citation type="journal article" date="2023" name="IMA Fungus">
        <title>Comparative genomic study of the Penicillium genus elucidates a diverse pangenome and 15 lateral gene transfer events.</title>
        <authorList>
            <person name="Petersen C."/>
            <person name="Sorensen T."/>
            <person name="Nielsen M.R."/>
            <person name="Sondergaard T.E."/>
            <person name="Sorensen J.L."/>
            <person name="Fitzpatrick D.A."/>
            <person name="Frisvad J.C."/>
            <person name="Nielsen K.L."/>
        </authorList>
    </citation>
    <scope>NUCLEOTIDE SEQUENCE [LARGE SCALE GENOMIC DNA]</scope>
    <source>
        <strain evidence="11 12">IBT 35679</strain>
    </source>
</reference>
<evidence type="ECO:0000256" key="4">
    <source>
        <dbReference type="ARBA" id="ARBA00022617"/>
    </source>
</evidence>
<keyword evidence="7 9" id="KW-0408">Iron</keyword>
<accession>A0AAD6CWD4</accession>
<dbReference type="GO" id="GO:0020037">
    <property type="term" value="F:heme binding"/>
    <property type="evidence" value="ECO:0007669"/>
    <property type="project" value="InterPro"/>
</dbReference>
<keyword evidence="4 9" id="KW-0349">Heme</keyword>
<evidence type="ECO:0000256" key="10">
    <source>
        <dbReference type="SAM" id="SignalP"/>
    </source>
</evidence>
<dbReference type="CDD" id="cd11051">
    <property type="entry name" value="CYP59-like"/>
    <property type="match status" value="1"/>
</dbReference>
<organism evidence="11 12">
    <name type="scientific">Penicillium frequentans</name>
    <dbReference type="NCBI Taxonomy" id="3151616"/>
    <lineage>
        <taxon>Eukaryota</taxon>
        <taxon>Fungi</taxon>
        <taxon>Dikarya</taxon>
        <taxon>Ascomycota</taxon>
        <taxon>Pezizomycotina</taxon>
        <taxon>Eurotiomycetes</taxon>
        <taxon>Eurotiomycetidae</taxon>
        <taxon>Eurotiales</taxon>
        <taxon>Aspergillaceae</taxon>
        <taxon>Penicillium</taxon>
    </lineage>
</organism>
<keyword evidence="5 9" id="KW-0479">Metal-binding</keyword>
<evidence type="ECO:0000256" key="6">
    <source>
        <dbReference type="ARBA" id="ARBA00023002"/>
    </source>
</evidence>
<evidence type="ECO:0000256" key="2">
    <source>
        <dbReference type="ARBA" id="ARBA00005179"/>
    </source>
</evidence>
<comment type="caution">
    <text evidence="11">The sequence shown here is derived from an EMBL/GenBank/DDBJ whole genome shotgun (WGS) entry which is preliminary data.</text>
</comment>
<dbReference type="InterPro" id="IPR002401">
    <property type="entry name" value="Cyt_P450_E_grp-I"/>
</dbReference>
<evidence type="ECO:0000256" key="3">
    <source>
        <dbReference type="ARBA" id="ARBA00010617"/>
    </source>
</evidence>
<feature type="signal peptide" evidence="10">
    <location>
        <begin position="1"/>
        <end position="22"/>
    </location>
</feature>
<dbReference type="Proteomes" id="UP001220324">
    <property type="component" value="Unassembled WGS sequence"/>
</dbReference>
<evidence type="ECO:0000256" key="1">
    <source>
        <dbReference type="ARBA" id="ARBA00001971"/>
    </source>
</evidence>
<evidence type="ECO:0000256" key="7">
    <source>
        <dbReference type="ARBA" id="ARBA00023004"/>
    </source>
</evidence>
<dbReference type="PANTHER" id="PTHR24305">
    <property type="entry name" value="CYTOCHROME P450"/>
    <property type="match status" value="1"/>
</dbReference>
<comment type="similarity">
    <text evidence="3">Belongs to the cytochrome P450 family.</text>
</comment>
<evidence type="ECO:0008006" key="13">
    <source>
        <dbReference type="Google" id="ProtNLM"/>
    </source>
</evidence>
<evidence type="ECO:0000313" key="12">
    <source>
        <dbReference type="Proteomes" id="UP001220324"/>
    </source>
</evidence>
<name>A0AAD6CWD4_9EURO</name>
<sequence>MAILNTLVKLAIPPILTALGYGLHCAYQHRCKINELRKQGVPMPKWNWFTGHLLVLQEYVERLPPDANVQLAMQTLALEKWGHTEVFLMDFWPVYPTFYMVFDPQTAYQVSNKYNLPKLPLHLKFMHPIVGGPSLHGMNHDEWKYWRSIFNPGFSGGSMMDLVPAVVDSVQVFCDILKEKAGSKEPIQLSLLTTRLTMEIIMKVTLDMDSNNQRVEHPVSISLQKILAWHSFWDPRILINPLRPFIQKYHSNLINTSIRKELEKRFIEMKQSEGQEKPQTGSKRGKSVIALALEAYLANPDLGEEKAVSETAVLDEHFAQYASYQIRLFLFAGSDTTSSTITYVYHLLFKHPEILKQVREEHDRVFGSDPSDAGQLIKSDPALLNSCPLTLAVIKETLRIFPPASTSRGELAGTHEALTDRHGNLYPIDYVGANILHQACHFNPRVWPRAEEFLPERWLVEEGHELYPVPGAWRPFEQGPRNCIGQTLVYNEIRVLLAMSLRSFDISPAYDEWDALKLQNEGLVSRLTRRFGKVVPNTVNGERAYQTEKAAYPVDDYPCRVKVRE</sequence>
<evidence type="ECO:0000256" key="9">
    <source>
        <dbReference type="PIRSR" id="PIRSR602401-1"/>
    </source>
</evidence>
<keyword evidence="6" id="KW-0560">Oxidoreductase</keyword>
<keyword evidence="10" id="KW-0732">Signal</keyword>
<dbReference type="InterPro" id="IPR001128">
    <property type="entry name" value="Cyt_P450"/>
</dbReference>
<dbReference type="GO" id="GO:0005506">
    <property type="term" value="F:iron ion binding"/>
    <property type="evidence" value="ECO:0007669"/>
    <property type="project" value="InterPro"/>
</dbReference>
<dbReference type="GO" id="GO:0016705">
    <property type="term" value="F:oxidoreductase activity, acting on paired donors, with incorporation or reduction of molecular oxygen"/>
    <property type="evidence" value="ECO:0007669"/>
    <property type="project" value="InterPro"/>
</dbReference>
<comment type="cofactor">
    <cofactor evidence="1 9">
        <name>heme</name>
        <dbReference type="ChEBI" id="CHEBI:30413"/>
    </cofactor>
</comment>
<dbReference type="InterPro" id="IPR036396">
    <property type="entry name" value="Cyt_P450_sf"/>
</dbReference>
<evidence type="ECO:0000256" key="8">
    <source>
        <dbReference type="ARBA" id="ARBA00023033"/>
    </source>
</evidence>
<dbReference type="PRINTS" id="PR00463">
    <property type="entry name" value="EP450I"/>
</dbReference>
<feature type="binding site" description="axial binding residue" evidence="9">
    <location>
        <position position="483"/>
    </location>
    <ligand>
        <name>heme</name>
        <dbReference type="ChEBI" id="CHEBI:30413"/>
    </ligand>
    <ligandPart>
        <name>Fe</name>
        <dbReference type="ChEBI" id="CHEBI:18248"/>
    </ligandPart>
</feature>
<dbReference type="Pfam" id="PF00067">
    <property type="entry name" value="p450"/>
    <property type="match status" value="1"/>
</dbReference>
<gene>
    <name evidence="11" type="ORF">N7494_007970</name>
</gene>